<feature type="region of interest" description="Disordered" evidence="1">
    <location>
        <begin position="119"/>
        <end position="159"/>
    </location>
</feature>
<gene>
    <name evidence="2" type="ORF">CVT24_012423</name>
</gene>
<feature type="compositionally biased region" description="Polar residues" evidence="1">
    <location>
        <begin position="412"/>
        <end position="427"/>
    </location>
</feature>
<dbReference type="EMBL" id="NHTK01001100">
    <property type="protein sequence ID" value="PPR03126.1"/>
    <property type="molecule type" value="Genomic_DNA"/>
</dbReference>
<feature type="compositionally biased region" description="Acidic residues" evidence="1">
    <location>
        <begin position="132"/>
        <end position="148"/>
    </location>
</feature>
<accession>A0A409YJF5</accession>
<proteinExistence type="predicted"/>
<keyword evidence="3" id="KW-1185">Reference proteome</keyword>
<dbReference type="AlphaFoldDB" id="A0A409YJF5"/>
<evidence type="ECO:0000256" key="1">
    <source>
        <dbReference type="SAM" id="MobiDB-lite"/>
    </source>
</evidence>
<protein>
    <submittedName>
        <fullName evidence="2">Uncharacterized protein</fullName>
    </submittedName>
</protein>
<sequence>MDTASFPRNLICTDEQLGYTSPGNNFEYSTFETQQPSKTFGVEGSYASKNVNQVEGSLAYPDYHRPLINTQGTGMPVAFNHYPHAFDASAHSRPVIRHEETAPEDLDYVAATPALSSTSIYTDETASPSYSADDDADGESSECSEWTESECNTPSPPCEPLQVDNNQQQGSLPANALLFTPLSSAPFYADGELTPTALIAGTNQWNETWDDASNTPNPVLAQEEQHFGKNYTQNEGSGVNYQHEQPQWTWNSYMPNQENFDQAHGQTYVQEGVAQGTHDVYVEPGLVGGLTDENISAVETWLTSVDPSYNGWQHSNPTKNSSSSSSWGTSTLNLNAPMNYPGEFAATTYYDPQLQMQQPVSGNVTHLHAYGNGLGSTSSAPVVFTNPFASASAEVPQAQLPVNYNMPDMNSAPLSGSNSPNQENQNQFLANVGGHPVLMNLNFGNGTQVHFHYHNHSQK</sequence>
<evidence type="ECO:0000313" key="3">
    <source>
        <dbReference type="Proteomes" id="UP000284842"/>
    </source>
</evidence>
<reference evidence="2 3" key="1">
    <citation type="journal article" date="2018" name="Evol. Lett.">
        <title>Horizontal gene cluster transfer increased hallucinogenic mushroom diversity.</title>
        <authorList>
            <person name="Reynolds H.T."/>
            <person name="Vijayakumar V."/>
            <person name="Gluck-Thaler E."/>
            <person name="Korotkin H.B."/>
            <person name="Matheny P.B."/>
            <person name="Slot J.C."/>
        </authorList>
    </citation>
    <scope>NUCLEOTIDE SEQUENCE [LARGE SCALE GENOMIC DNA]</scope>
    <source>
        <strain evidence="2 3">2629</strain>
    </source>
</reference>
<name>A0A409YJF5_9AGAR</name>
<organism evidence="2 3">
    <name type="scientific">Panaeolus cyanescens</name>
    <dbReference type="NCBI Taxonomy" id="181874"/>
    <lineage>
        <taxon>Eukaryota</taxon>
        <taxon>Fungi</taxon>
        <taxon>Dikarya</taxon>
        <taxon>Basidiomycota</taxon>
        <taxon>Agaricomycotina</taxon>
        <taxon>Agaricomycetes</taxon>
        <taxon>Agaricomycetidae</taxon>
        <taxon>Agaricales</taxon>
        <taxon>Agaricineae</taxon>
        <taxon>Galeropsidaceae</taxon>
        <taxon>Panaeolus</taxon>
    </lineage>
</organism>
<dbReference type="InParanoid" id="A0A409YJF5"/>
<feature type="region of interest" description="Disordered" evidence="1">
    <location>
        <begin position="407"/>
        <end position="427"/>
    </location>
</feature>
<evidence type="ECO:0000313" key="2">
    <source>
        <dbReference type="EMBL" id="PPR03126.1"/>
    </source>
</evidence>
<comment type="caution">
    <text evidence="2">The sequence shown here is derived from an EMBL/GenBank/DDBJ whole genome shotgun (WGS) entry which is preliminary data.</text>
</comment>
<dbReference type="Proteomes" id="UP000284842">
    <property type="component" value="Unassembled WGS sequence"/>
</dbReference>